<dbReference type="Gramene" id="Psat02G0017500-T1">
    <property type="protein sequence ID" value="KAI5432768.1"/>
    <property type="gene ID" value="KIW84_020175"/>
</dbReference>
<dbReference type="InterPro" id="IPR032567">
    <property type="entry name" value="RTL1-rel"/>
</dbReference>
<sequence>MQSKEGFTSNKSFKIWVNVKNRDLLTLIDSGATSNFIDSRLVKELGMNVVETPTYVIEVDMVLGMDWLASLGNNEANFGELCFEVGTEGPGVGFYLQTLKTDTGELPQELTERGDVLNGFEEVFNLPAGLPPIREHDHAIRLKDDEAIPNLKPYRYPFFQKK</sequence>
<name>A0A9D4Y6P2_PEA</name>
<dbReference type="AlphaFoldDB" id="A0A9D4Y6P2"/>
<accession>A0A9D4Y6P2</accession>
<comment type="caution">
    <text evidence="1">The sequence shown here is derived from an EMBL/GenBank/DDBJ whole genome shotgun (WGS) entry which is preliminary data.</text>
</comment>
<reference evidence="1 2" key="1">
    <citation type="journal article" date="2022" name="Nat. Genet.">
        <title>Improved pea reference genome and pan-genome highlight genomic features and evolutionary characteristics.</title>
        <authorList>
            <person name="Yang T."/>
            <person name="Liu R."/>
            <person name="Luo Y."/>
            <person name="Hu S."/>
            <person name="Wang D."/>
            <person name="Wang C."/>
            <person name="Pandey M.K."/>
            <person name="Ge S."/>
            <person name="Xu Q."/>
            <person name="Li N."/>
            <person name="Li G."/>
            <person name="Huang Y."/>
            <person name="Saxena R.K."/>
            <person name="Ji Y."/>
            <person name="Li M."/>
            <person name="Yan X."/>
            <person name="He Y."/>
            <person name="Liu Y."/>
            <person name="Wang X."/>
            <person name="Xiang C."/>
            <person name="Varshney R.K."/>
            <person name="Ding H."/>
            <person name="Gao S."/>
            <person name="Zong X."/>
        </authorList>
    </citation>
    <scope>NUCLEOTIDE SEQUENCE [LARGE SCALE GENOMIC DNA]</scope>
    <source>
        <strain evidence="1 2">cv. Zhongwan 6</strain>
    </source>
</reference>
<dbReference type="PANTHER" id="PTHR15503">
    <property type="entry name" value="LDOC1 RELATED"/>
    <property type="match status" value="1"/>
</dbReference>
<dbReference type="Gene3D" id="2.40.70.10">
    <property type="entry name" value="Acid Proteases"/>
    <property type="match status" value="1"/>
</dbReference>
<organism evidence="1 2">
    <name type="scientific">Pisum sativum</name>
    <name type="common">Garden pea</name>
    <name type="synonym">Lathyrus oleraceus</name>
    <dbReference type="NCBI Taxonomy" id="3888"/>
    <lineage>
        <taxon>Eukaryota</taxon>
        <taxon>Viridiplantae</taxon>
        <taxon>Streptophyta</taxon>
        <taxon>Embryophyta</taxon>
        <taxon>Tracheophyta</taxon>
        <taxon>Spermatophyta</taxon>
        <taxon>Magnoliopsida</taxon>
        <taxon>eudicotyledons</taxon>
        <taxon>Gunneridae</taxon>
        <taxon>Pentapetalae</taxon>
        <taxon>rosids</taxon>
        <taxon>fabids</taxon>
        <taxon>Fabales</taxon>
        <taxon>Fabaceae</taxon>
        <taxon>Papilionoideae</taxon>
        <taxon>50 kb inversion clade</taxon>
        <taxon>NPAAA clade</taxon>
        <taxon>Hologalegina</taxon>
        <taxon>IRL clade</taxon>
        <taxon>Fabeae</taxon>
        <taxon>Lathyrus</taxon>
    </lineage>
</organism>
<dbReference type="PANTHER" id="PTHR15503:SF22">
    <property type="entry name" value="TRANSPOSON TY3-I GAG POLYPROTEIN"/>
    <property type="match status" value="1"/>
</dbReference>
<evidence type="ECO:0000313" key="2">
    <source>
        <dbReference type="Proteomes" id="UP001058974"/>
    </source>
</evidence>
<dbReference type="Proteomes" id="UP001058974">
    <property type="component" value="Chromosome 2"/>
</dbReference>
<evidence type="ECO:0000313" key="1">
    <source>
        <dbReference type="EMBL" id="KAI5432768.1"/>
    </source>
</evidence>
<dbReference type="CDD" id="cd00303">
    <property type="entry name" value="retropepsin_like"/>
    <property type="match status" value="1"/>
</dbReference>
<proteinExistence type="predicted"/>
<dbReference type="SUPFAM" id="SSF50630">
    <property type="entry name" value="Acid proteases"/>
    <property type="match status" value="1"/>
</dbReference>
<keyword evidence="2" id="KW-1185">Reference proteome</keyword>
<protein>
    <submittedName>
        <fullName evidence="1">Uncharacterized protein</fullName>
    </submittedName>
</protein>
<dbReference type="EMBL" id="JAMSHJ010000002">
    <property type="protein sequence ID" value="KAI5432768.1"/>
    <property type="molecule type" value="Genomic_DNA"/>
</dbReference>
<gene>
    <name evidence="1" type="ORF">KIW84_020175</name>
</gene>
<dbReference type="InterPro" id="IPR021109">
    <property type="entry name" value="Peptidase_aspartic_dom_sf"/>
</dbReference>